<name>A0A5P1EX76_ASPOF</name>
<feature type="transmembrane region" description="Helical" evidence="2">
    <location>
        <begin position="73"/>
        <end position="94"/>
    </location>
</feature>
<protein>
    <submittedName>
        <fullName evidence="3">Uncharacterized protein</fullName>
    </submittedName>
</protein>
<keyword evidence="2" id="KW-1133">Transmembrane helix</keyword>
<reference evidence="4" key="1">
    <citation type="journal article" date="2017" name="Nat. Commun.">
        <title>The asparagus genome sheds light on the origin and evolution of a young Y chromosome.</title>
        <authorList>
            <person name="Harkess A."/>
            <person name="Zhou J."/>
            <person name="Xu C."/>
            <person name="Bowers J.E."/>
            <person name="Van der Hulst R."/>
            <person name="Ayyampalayam S."/>
            <person name="Mercati F."/>
            <person name="Riccardi P."/>
            <person name="McKain M.R."/>
            <person name="Kakrana A."/>
            <person name="Tang H."/>
            <person name="Ray J."/>
            <person name="Groenendijk J."/>
            <person name="Arikit S."/>
            <person name="Mathioni S.M."/>
            <person name="Nakano M."/>
            <person name="Shan H."/>
            <person name="Telgmann-Rauber A."/>
            <person name="Kanno A."/>
            <person name="Yue Z."/>
            <person name="Chen H."/>
            <person name="Li W."/>
            <person name="Chen Y."/>
            <person name="Xu X."/>
            <person name="Zhang Y."/>
            <person name="Luo S."/>
            <person name="Chen H."/>
            <person name="Gao J."/>
            <person name="Mao Z."/>
            <person name="Pires J.C."/>
            <person name="Luo M."/>
            <person name="Kudrna D."/>
            <person name="Wing R.A."/>
            <person name="Meyers B.C."/>
            <person name="Yi K."/>
            <person name="Kong H."/>
            <person name="Lavrijsen P."/>
            <person name="Sunseri F."/>
            <person name="Falavigna A."/>
            <person name="Ye Y."/>
            <person name="Leebens-Mack J.H."/>
            <person name="Chen G."/>
        </authorList>
    </citation>
    <scope>NUCLEOTIDE SEQUENCE [LARGE SCALE GENOMIC DNA]</scope>
    <source>
        <strain evidence="4">cv. DH0086</strain>
    </source>
</reference>
<feature type="compositionally biased region" description="Basic and acidic residues" evidence="1">
    <location>
        <begin position="35"/>
        <end position="45"/>
    </location>
</feature>
<feature type="region of interest" description="Disordered" evidence="1">
    <location>
        <begin position="1"/>
        <end position="20"/>
    </location>
</feature>
<evidence type="ECO:0000313" key="4">
    <source>
        <dbReference type="Proteomes" id="UP000243459"/>
    </source>
</evidence>
<dbReference type="AlphaFoldDB" id="A0A5P1EX76"/>
<evidence type="ECO:0000313" key="3">
    <source>
        <dbReference type="EMBL" id="ONK70666.1"/>
    </source>
</evidence>
<evidence type="ECO:0000256" key="2">
    <source>
        <dbReference type="SAM" id="Phobius"/>
    </source>
</evidence>
<evidence type="ECO:0000256" key="1">
    <source>
        <dbReference type="SAM" id="MobiDB-lite"/>
    </source>
</evidence>
<sequence>MEWNLSRMKQSRASSSSYNAAADQNLKLPLLSSSDSRKGSDDPNKKAAAAAEENSDLLPSTKITALLDLSQDLVLILTCCVCCLCFGVAAIRLLT</sequence>
<organism evidence="3 4">
    <name type="scientific">Asparagus officinalis</name>
    <name type="common">Garden asparagus</name>
    <dbReference type="NCBI Taxonomy" id="4686"/>
    <lineage>
        <taxon>Eukaryota</taxon>
        <taxon>Viridiplantae</taxon>
        <taxon>Streptophyta</taxon>
        <taxon>Embryophyta</taxon>
        <taxon>Tracheophyta</taxon>
        <taxon>Spermatophyta</taxon>
        <taxon>Magnoliopsida</taxon>
        <taxon>Liliopsida</taxon>
        <taxon>Asparagales</taxon>
        <taxon>Asparagaceae</taxon>
        <taxon>Asparagoideae</taxon>
        <taxon>Asparagus</taxon>
    </lineage>
</organism>
<keyword evidence="4" id="KW-1185">Reference proteome</keyword>
<dbReference type="EMBL" id="CM007384">
    <property type="protein sequence ID" value="ONK70666.1"/>
    <property type="molecule type" value="Genomic_DNA"/>
</dbReference>
<dbReference type="Gramene" id="ONK70666">
    <property type="protein sequence ID" value="ONK70666"/>
    <property type="gene ID" value="A4U43_C04F250"/>
</dbReference>
<proteinExistence type="predicted"/>
<gene>
    <name evidence="3" type="ORF">A4U43_C04F250</name>
</gene>
<keyword evidence="2" id="KW-0472">Membrane</keyword>
<keyword evidence="2" id="KW-0812">Transmembrane</keyword>
<feature type="region of interest" description="Disordered" evidence="1">
    <location>
        <begin position="28"/>
        <end position="54"/>
    </location>
</feature>
<dbReference type="Proteomes" id="UP000243459">
    <property type="component" value="Chromosome 4"/>
</dbReference>
<accession>A0A5P1EX76</accession>